<keyword evidence="3" id="KW-1185">Reference proteome</keyword>
<dbReference type="RefSeq" id="WP_154519293.1">
    <property type="nucleotide sequence ID" value="NZ_VUMT01000010.1"/>
</dbReference>
<protein>
    <submittedName>
        <fullName evidence="2">Uncharacterized protein</fullName>
    </submittedName>
</protein>
<gene>
    <name evidence="2" type="ORF">FYJ58_08350</name>
</gene>
<reference evidence="2 3" key="1">
    <citation type="submission" date="2019-08" db="EMBL/GenBank/DDBJ databases">
        <title>In-depth cultivation of the pig gut microbiome towards novel bacterial diversity and tailored functional studies.</title>
        <authorList>
            <person name="Wylensek D."/>
            <person name="Hitch T.C.A."/>
            <person name="Clavel T."/>
        </authorList>
    </citation>
    <scope>NUCLEOTIDE SEQUENCE [LARGE SCALE GENOMIC DNA]</scope>
    <source>
        <strain evidence="2 3">WCA-693-APC-MOT-I</strain>
    </source>
</reference>
<proteinExistence type="predicted"/>
<keyword evidence="1" id="KW-0472">Membrane</keyword>
<comment type="caution">
    <text evidence="2">The sequence shown here is derived from an EMBL/GenBank/DDBJ whole genome shotgun (WGS) entry which is preliminary data.</text>
</comment>
<dbReference type="AlphaFoldDB" id="A0A6L5XZ99"/>
<keyword evidence="1" id="KW-1133">Transmembrane helix</keyword>
<organism evidence="2 3">
    <name type="scientific">Velocimicrobium porci</name>
    <dbReference type="NCBI Taxonomy" id="2606634"/>
    <lineage>
        <taxon>Bacteria</taxon>
        <taxon>Bacillati</taxon>
        <taxon>Bacillota</taxon>
        <taxon>Clostridia</taxon>
        <taxon>Lachnospirales</taxon>
        <taxon>Lachnospiraceae</taxon>
        <taxon>Velocimicrobium</taxon>
    </lineage>
</organism>
<dbReference type="Proteomes" id="UP000482209">
    <property type="component" value="Unassembled WGS sequence"/>
</dbReference>
<name>A0A6L5XZ99_9FIRM</name>
<sequence length="232" mass="27459">MKRACYITTLVGIIFLLFIILNKSWKSEDNKLEGRTLNEFASEEYLKEKDASELKFYPTIEEAVCSCDWDEYSVSRIEKVVKVIQGEDSCDVFFIVNNKEKDNFYTFKLKTKQEKQKILYSEPLYAVGTSWELEKYRGRELEKRYDKEDCFKQKIISCLGFFNSTGAFSLDKNNKIIKWGLHDNEEIKTLAIDEKRPTEVVKIKMDGEVVYFWYYENLNLENAKMQEINISH</sequence>
<feature type="transmembrane region" description="Helical" evidence="1">
    <location>
        <begin position="6"/>
        <end position="25"/>
    </location>
</feature>
<evidence type="ECO:0000256" key="1">
    <source>
        <dbReference type="SAM" id="Phobius"/>
    </source>
</evidence>
<accession>A0A6L5XZ99</accession>
<keyword evidence="1" id="KW-0812">Transmembrane</keyword>
<dbReference type="EMBL" id="VUMT01000010">
    <property type="protein sequence ID" value="MSS63887.1"/>
    <property type="molecule type" value="Genomic_DNA"/>
</dbReference>
<evidence type="ECO:0000313" key="3">
    <source>
        <dbReference type="Proteomes" id="UP000482209"/>
    </source>
</evidence>
<evidence type="ECO:0000313" key="2">
    <source>
        <dbReference type="EMBL" id="MSS63887.1"/>
    </source>
</evidence>